<proteinExistence type="predicted"/>
<accession>A0A948WZY8</accession>
<gene>
    <name evidence="2" type="ORF">H9847_09375</name>
</gene>
<dbReference type="InterPro" id="IPR018631">
    <property type="entry name" value="AAA-ATPase-like_dom"/>
</dbReference>
<dbReference type="Pfam" id="PF09820">
    <property type="entry name" value="AAA-ATPase_like"/>
    <property type="match status" value="1"/>
</dbReference>
<reference evidence="2" key="1">
    <citation type="journal article" date="2021" name="PeerJ">
        <title>Extensive microbial diversity within the chicken gut microbiome revealed by metagenomics and culture.</title>
        <authorList>
            <person name="Gilroy R."/>
            <person name="Ravi A."/>
            <person name="Getino M."/>
            <person name="Pursley I."/>
            <person name="Horton D.L."/>
            <person name="Alikhan N.F."/>
            <person name="Baker D."/>
            <person name="Gharbi K."/>
            <person name="Hall N."/>
            <person name="Watson M."/>
            <person name="Adriaenssens E.M."/>
            <person name="Foster-Nyarko E."/>
            <person name="Jarju S."/>
            <person name="Secka A."/>
            <person name="Antonio M."/>
            <person name="Oren A."/>
            <person name="Chaudhuri R.R."/>
            <person name="La Ragione R."/>
            <person name="Hildebrand F."/>
            <person name="Pallen M.J."/>
        </authorList>
    </citation>
    <scope>NUCLEOTIDE SEQUENCE</scope>
    <source>
        <strain evidence="2">378</strain>
    </source>
</reference>
<evidence type="ECO:0000313" key="3">
    <source>
        <dbReference type="Proteomes" id="UP000733611"/>
    </source>
</evidence>
<sequence length="425" mass="49497">MATYEELVNQLPTEQLDFVDLRKQGLVYVDKTRYLDWLIDSSQPRILFRPDGFGKRLLVSTLEELFLHGVEPYDGHDSYFKGLEMETLWPKQRQHEGPFYVLRLNFKELLQDCKSMKEFKERLNDKVLRFASDAHLEIKNKYRDLGVISAFESLLDVVPDHSVVLLVENFEAPLFQFCEPNDNDELQKIVRSLTSFVSNLKTSESKFRFSLITGSTSLWDWVDLFYGNVLEDISQHPTVALLCGFTREELQRYFPEHLRYAAAQLAKVPLAEVTEPQVEHLLDELCAWYGGYNFNGSERCKVLSPTSILSFFRERQPSFQTYWFDRYGVPELLRKLDPQYEWVKRLRSEEGKRISRQYFEFSYHCLFVDMPESIMLFRAGFLTVAEVSFNDLHLVSGAKLGIPNKEIETALARLASAEGKARPQG</sequence>
<dbReference type="PANTHER" id="PTHR34825">
    <property type="entry name" value="CONSERVED PROTEIN, WITH A WEAK D-GALACTARATE DEHYDRATASE/ALTRONATE HYDROLASE DOMAIN"/>
    <property type="match status" value="1"/>
</dbReference>
<comment type="caution">
    <text evidence="2">The sequence shown here is derived from an EMBL/GenBank/DDBJ whole genome shotgun (WGS) entry which is preliminary data.</text>
</comment>
<evidence type="ECO:0000313" key="2">
    <source>
        <dbReference type="EMBL" id="MBU3845052.1"/>
    </source>
</evidence>
<name>A0A948WZY8_9GAMM</name>
<dbReference type="EMBL" id="JAHLFE010000189">
    <property type="protein sequence ID" value="MBU3845052.1"/>
    <property type="molecule type" value="Genomic_DNA"/>
</dbReference>
<dbReference type="AlphaFoldDB" id="A0A948WZY8"/>
<evidence type="ECO:0000259" key="1">
    <source>
        <dbReference type="Pfam" id="PF09820"/>
    </source>
</evidence>
<protein>
    <submittedName>
        <fullName evidence="2">AAA family ATPase</fullName>
    </submittedName>
</protein>
<dbReference type="PANTHER" id="PTHR34825:SF1">
    <property type="entry name" value="AAA-ATPASE-LIKE DOMAIN-CONTAINING PROTEIN"/>
    <property type="match status" value="1"/>
</dbReference>
<organism evidence="2 3">
    <name type="scientific">Candidatus Anaerobiospirillum pullicola</name>
    <dbReference type="NCBI Taxonomy" id="2838451"/>
    <lineage>
        <taxon>Bacteria</taxon>
        <taxon>Pseudomonadati</taxon>
        <taxon>Pseudomonadota</taxon>
        <taxon>Gammaproteobacteria</taxon>
        <taxon>Aeromonadales</taxon>
        <taxon>Succinivibrionaceae</taxon>
        <taxon>Anaerobiospirillum</taxon>
    </lineage>
</organism>
<reference evidence="2" key="2">
    <citation type="submission" date="2021-04" db="EMBL/GenBank/DDBJ databases">
        <authorList>
            <person name="Gilroy R."/>
        </authorList>
    </citation>
    <scope>NUCLEOTIDE SEQUENCE</scope>
    <source>
        <strain evidence="2">378</strain>
    </source>
</reference>
<dbReference type="Proteomes" id="UP000733611">
    <property type="component" value="Unassembled WGS sequence"/>
</dbReference>
<feature type="domain" description="AAA-ATPase-like" evidence="1">
    <location>
        <begin position="17"/>
        <end position="216"/>
    </location>
</feature>